<accession>A0A6B0UUY0</accession>
<protein>
    <submittedName>
        <fullName evidence="1">Uncharacterized protein</fullName>
    </submittedName>
</protein>
<evidence type="ECO:0000313" key="1">
    <source>
        <dbReference type="EMBL" id="MXU93088.1"/>
    </source>
</evidence>
<name>A0A6B0UUY0_IXORI</name>
<sequence length="141" mass="15505">MQCAAVITCFGVSMAPPHPCHFLWYLVRSLTIQGNLTIDVAEPLTMRGEIGSITLPFVFSLMSDQEPVDSAASNAVMTIGRTFIPFFNPPIWADHSPVGHLVRRFLGREKSGKRILVSTVTDRMETAGRSFSCPASSAWTF</sequence>
<organism evidence="1">
    <name type="scientific">Ixodes ricinus</name>
    <name type="common">Common tick</name>
    <name type="synonym">Acarus ricinus</name>
    <dbReference type="NCBI Taxonomy" id="34613"/>
    <lineage>
        <taxon>Eukaryota</taxon>
        <taxon>Metazoa</taxon>
        <taxon>Ecdysozoa</taxon>
        <taxon>Arthropoda</taxon>
        <taxon>Chelicerata</taxon>
        <taxon>Arachnida</taxon>
        <taxon>Acari</taxon>
        <taxon>Parasitiformes</taxon>
        <taxon>Ixodida</taxon>
        <taxon>Ixodoidea</taxon>
        <taxon>Ixodidae</taxon>
        <taxon>Ixodinae</taxon>
        <taxon>Ixodes</taxon>
    </lineage>
</organism>
<reference evidence="1" key="1">
    <citation type="submission" date="2019-12" db="EMBL/GenBank/DDBJ databases">
        <title>An insight into the sialome of adult female Ixodes ricinus ticks feeding for 6 days.</title>
        <authorList>
            <person name="Perner J."/>
            <person name="Ribeiro J.M.C."/>
        </authorList>
    </citation>
    <scope>NUCLEOTIDE SEQUENCE</scope>
    <source>
        <strain evidence="1">Semi-engorged</strain>
        <tissue evidence="1">Salivary glands</tissue>
    </source>
</reference>
<proteinExistence type="predicted"/>
<dbReference type="EMBL" id="GIFC01011005">
    <property type="protein sequence ID" value="MXU93088.1"/>
    <property type="molecule type" value="Transcribed_RNA"/>
</dbReference>
<dbReference type="AlphaFoldDB" id="A0A6B0UUY0"/>